<dbReference type="SMART" id="SM00184">
    <property type="entry name" value="RING"/>
    <property type="match status" value="1"/>
</dbReference>
<reference evidence="7" key="1">
    <citation type="submission" date="2025-08" db="UniProtKB">
        <authorList>
            <consortium name="RefSeq"/>
        </authorList>
    </citation>
    <scope>IDENTIFICATION</scope>
</reference>
<evidence type="ECO:0000256" key="2">
    <source>
        <dbReference type="ARBA" id="ARBA00022771"/>
    </source>
</evidence>
<sequence>MGGRWASRWRRAANKIGLPCVSFSSTNHAPHLQQQPKTISSSVVSKDAETSGLSANKNLCAICLEPLRASGDGDDSGGGGGGGGGGESGATVFTAQCWHSFHFTCIASNVRHGNMTCPICRAHWPNLPRGLAPPCHRNDPILRILDDSIATSRVNRRTSLRSTRYNDDDPVEPDISPPGPHLDFALIPCPVSLNTSPNCLNQNRFYLSVRLAHQQAMDIVLVASPNGPHLRLLKQAMALVIFSLRSVDRLAIVTYSSSASRAFALRRMTAHGKRTALQAIDRLFYMGEADPVEGLSKGVKILEDRSHQNPLACIIHLSDSPTRAYANDELMVHFPVHRFHIGFGYGLSNGFVMHEFEEFLAKLLGGVVKEVQLMIGDNAGWIRLGELRGGEERRIPVDVMSNDCMFVCVGYSFIEGGGDEERMRAGEVVVEVGEKSERGCRVCGVRDRELIDEGSAQGRLSNVHRRDYLDPFMARRWAKHLHGYRA</sequence>
<gene>
    <name evidence="7" type="primary">LOC120262158</name>
</gene>
<evidence type="ECO:0000256" key="4">
    <source>
        <dbReference type="PROSITE-ProRule" id="PRU00175"/>
    </source>
</evidence>
<protein>
    <submittedName>
        <fullName evidence="7">E3 ubiquitin-protein ligase WAV3-like</fullName>
    </submittedName>
</protein>
<dbReference type="AlphaFoldDB" id="A0AB40BHR7"/>
<dbReference type="PANTHER" id="PTHR10579">
    <property type="entry name" value="CALCIUM-ACTIVATED CHLORIDE CHANNEL REGULATOR"/>
    <property type="match status" value="1"/>
</dbReference>
<dbReference type="InterPro" id="IPR018957">
    <property type="entry name" value="Znf_C3HC4_RING-type"/>
</dbReference>
<accession>A0AB40BHR7</accession>
<keyword evidence="6" id="KW-1185">Reference proteome</keyword>
<evidence type="ECO:0000256" key="1">
    <source>
        <dbReference type="ARBA" id="ARBA00022723"/>
    </source>
</evidence>
<dbReference type="PANTHER" id="PTHR10579:SF47">
    <property type="entry name" value="OS09G0298500 PROTEIN"/>
    <property type="match status" value="1"/>
</dbReference>
<dbReference type="RefSeq" id="XP_039126164.1">
    <property type="nucleotide sequence ID" value="XM_039270230.1"/>
</dbReference>
<dbReference type="Gene3D" id="3.30.40.10">
    <property type="entry name" value="Zinc/RING finger domain, C3HC4 (zinc finger)"/>
    <property type="match status" value="1"/>
</dbReference>
<dbReference type="GO" id="GO:0008270">
    <property type="term" value="F:zinc ion binding"/>
    <property type="evidence" value="ECO:0007669"/>
    <property type="project" value="UniProtKB-KW"/>
</dbReference>
<feature type="domain" description="RING-type" evidence="5">
    <location>
        <begin position="60"/>
        <end position="121"/>
    </location>
</feature>
<dbReference type="SUPFAM" id="SSF57850">
    <property type="entry name" value="RING/U-box"/>
    <property type="match status" value="1"/>
</dbReference>
<dbReference type="Pfam" id="PF00097">
    <property type="entry name" value="zf-C3HC4"/>
    <property type="match status" value="1"/>
</dbReference>
<dbReference type="Gene3D" id="3.40.50.410">
    <property type="entry name" value="von Willebrand factor, type A domain"/>
    <property type="match status" value="1"/>
</dbReference>
<dbReference type="InterPro" id="IPR013083">
    <property type="entry name" value="Znf_RING/FYVE/PHD"/>
</dbReference>
<dbReference type="InterPro" id="IPR036465">
    <property type="entry name" value="vWFA_dom_sf"/>
</dbReference>
<keyword evidence="2 4" id="KW-0863">Zinc-finger</keyword>
<name>A0AB40BHR7_DIOCR</name>
<proteinExistence type="predicted"/>
<dbReference type="Proteomes" id="UP001515500">
    <property type="component" value="Chromosome 5"/>
</dbReference>
<dbReference type="GeneID" id="120262158"/>
<dbReference type="InterPro" id="IPR051266">
    <property type="entry name" value="CLCR"/>
</dbReference>
<dbReference type="PROSITE" id="PS50089">
    <property type="entry name" value="ZF_RING_2"/>
    <property type="match status" value="1"/>
</dbReference>
<evidence type="ECO:0000256" key="3">
    <source>
        <dbReference type="ARBA" id="ARBA00022833"/>
    </source>
</evidence>
<dbReference type="InterPro" id="IPR001841">
    <property type="entry name" value="Znf_RING"/>
</dbReference>
<evidence type="ECO:0000259" key="5">
    <source>
        <dbReference type="PROSITE" id="PS50089"/>
    </source>
</evidence>
<dbReference type="SUPFAM" id="SSF53300">
    <property type="entry name" value="vWA-like"/>
    <property type="match status" value="1"/>
</dbReference>
<keyword evidence="1" id="KW-0479">Metal-binding</keyword>
<keyword evidence="3" id="KW-0862">Zinc</keyword>
<evidence type="ECO:0000313" key="7">
    <source>
        <dbReference type="RefSeq" id="XP_039126164.1"/>
    </source>
</evidence>
<organism evidence="6 7">
    <name type="scientific">Dioscorea cayennensis subsp. rotundata</name>
    <name type="common">White Guinea yam</name>
    <name type="synonym">Dioscorea rotundata</name>
    <dbReference type="NCBI Taxonomy" id="55577"/>
    <lineage>
        <taxon>Eukaryota</taxon>
        <taxon>Viridiplantae</taxon>
        <taxon>Streptophyta</taxon>
        <taxon>Embryophyta</taxon>
        <taxon>Tracheophyta</taxon>
        <taxon>Spermatophyta</taxon>
        <taxon>Magnoliopsida</taxon>
        <taxon>Liliopsida</taxon>
        <taxon>Dioscoreales</taxon>
        <taxon>Dioscoreaceae</taxon>
        <taxon>Dioscorea</taxon>
    </lineage>
</organism>
<evidence type="ECO:0000313" key="6">
    <source>
        <dbReference type="Proteomes" id="UP001515500"/>
    </source>
</evidence>